<evidence type="ECO:0000256" key="4">
    <source>
        <dbReference type="ARBA" id="ARBA00022692"/>
    </source>
</evidence>
<feature type="domain" description="SSD" evidence="8">
    <location>
        <begin position="212"/>
        <end position="339"/>
    </location>
</feature>
<evidence type="ECO:0000256" key="3">
    <source>
        <dbReference type="ARBA" id="ARBA00022475"/>
    </source>
</evidence>
<feature type="transmembrane region" description="Helical" evidence="7">
    <location>
        <begin position="688"/>
        <end position="708"/>
    </location>
</feature>
<proteinExistence type="inferred from homology"/>
<feature type="transmembrane region" description="Helical" evidence="7">
    <location>
        <begin position="318"/>
        <end position="345"/>
    </location>
</feature>
<comment type="similarity">
    <text evidence="2">Belongs to the resistance-nodulation-cell division (RND) (TC 2.A.6) family. MmpL subfamily.</text>
</comment>
<feature type="transmembrane region" description="Helical" evidence="7">
    <location>
        <begin position="243"/>
        <end position="264"/>
    </location>
</feature>
<evidence type="ECO:0000256" key="2">
    <source>
        <dbReference type="ARBA" id="ARBA00010157"/>
    </source>
</evidence>
<evidence type="ECO:0000256" key="6">
    <source>
        <dbReference type="ARBA" id="ARBA00023136"/>
    </source>
</evidence>
<dbReference type="SUPFAM" id="SSF82866">
    <property type="entry name" value="Multidrug efflux transporter AcrB transmembrane domain"/>
    <property type="match status" value="2"/>
</dbReference>
<dbReference type="PANTHER" id="PTHR33406:SF6">
    <property type="entry name" value="MEMBRANE PROTEIN YDGH-RELATED"/>
    <property type="match status" value="1"/>
</dbReference>
<dbReference type="Gene3D" id="1.20.1640.10">
    <property type="entry name" value="Multidrug efflux transporter AcrB transmembrane domain"/>
    <property type="match status" value="2"/>
</dbReference>
<protein>
    <recommendedName>
        <fullName evidence="8">SSD domain-containing protein</fullName>
    </recommendedName>
</protein>
<organism evidence="9">
    <name type="scientific">uncultured Rubrobacteraceae bacterium</name>
    <dbReference type="NCBI Taxonomy" id="349277"/>
    <lineage>
        <taxon>Bacteria</taxon>
        <taxon>Bacillati</taxon>
        <taxon>Actinomycetota</taxon>
        <taxon>Rubrobacteria</taxon>
        <taxon>Rubrobacterales</taxon>
        <taxon>Rubrobacteraceae</taxon>
        <taxon>environmental samples</taxon>
    </lineage>
</organism>
<dbReference type="EMBL" id="CADCVK010000461">
    <property type="protein sequence ID" value="CAA9513054.1"/>
    <property type="molecule type" value="Genomic_DNA"/>
</dbReference>
<dbReference type="PANTHER" id="PTHR33406">
    <property type="entry name" value="MEMBRANE PROTEIN MJ1562-RELATED"/>
    <property type="match status" value="1"/>
</dbReference>
<dbReference type="GO" id="GO:0005886">
    <property type="term" value="C:plasma membrane"/>
    <property type="evidence" value="ECO:0007669"/>
    <property type="project" value="UniProtKB-SubCell"/>
</dbReference>
<reference evidence="9" key="1">
    <citation type="submission" date="2020-02" db="EMBL/GenBank/DDBJ databases">
        <authorList>
            <person name="Meier V. D."/>
        </authorList>
    </citation>
    <scope>NUCLEOTIDE SEQUENCE</scope>
    <source>
        <strain evidence="9">AVDCRST_MAG12</strain>
    </source>
</reference>
<keyword evidence="4 7" id="KW-0812">Transmembrane</keyword>
<feature type="transmembrane region" description="Helical" evidence="7">
    <location>
        <begin position="647"/>
        <end position="668"/>
    </location>
</feature>
<dbReference type="InterPro" id="IPR000731">
    <property type="entry name" value="SSD"/>
</dbReference>
<dbReference type="InterPro" id="IPR050545">
    <property type="entry name" value="Mycobact_MmpL"/>
</dbReference>
<evidence type="ECO:0000256" key="7">
    <source>
        <dbReference type="SAM" id="Phobius"/>
    </source>
</evidence>
<sequence>MLGWLLVRLRFAVVFLWAVVALAAYLYLPALGDSTSSSLSDVVPESAPAAEAEAQAGGLSGSVEAPAILVYSNPGGFTGADLEEVRGGIQNLNGGPGRSYGLLRAVPLAAQNTTNPTRVDRGLLGNSALPVLLYFEGGTRLTDVAASVGEIRDDLDAPGPLRTSVTGIKPVQYDTKVAIEGNLGLVTVVTTLAIFIVVALTYRSPVAPLVPLASIGLATFLTLRVLGWVASEQGTNVPAQIEPIIVVLLFGVGTDYALFLLSRTRQALEEGAGRVEAARVGVEKVGGILLSSAAVLIAAFVLLVLAELGIYRVLGPGLALALCIVFVVTLTLVPALLAILGPAAFGRRSPVRRQDPWPDPSRPALHGRSGLIVGVIVAGLIFASAGNLGLRVGFDQLANLPDSAASVRGYEELSGEFPGGVLAPVNVLVRGENLDEKNRELLRLQGGLQAELLDAGGSALTFGPQYAGRVPEIDFVTPDGSAARVLLVFNGPPFSPEALDQARRLQDRLPTLLEQAGLEDATGVVGGQTALSAAARDTSAADLEKVAPLLFAVSFVVLALLLRTPVAPIYLVVSTALSFTATLGVCTVLFQNVLGQDGVVYYVPFTLFLLLVALGSDYNIFIMAAVREEAEGRPLKEAVPAALARTGPTINAAGLTLAASFFALTLIPLQDFFQVGTAVALGVLLDAFVIRTLLVPALVLLVGPAGFWPAKARR</sequence>
<keyword evidence="5 7" id="KW-1133">Transmembrane helix</keyword>
<feature type="transmembrane region" description="Helical" evidence="7">
    <location>
        <begin position="602"/>
        <end position="626"/>
    </location>
</feature>
<comment type="subcellular location">
    <subcellularLocation>
        <location evidence="1">Cell membrane</location>
        <topology evidence="1">Multi-pass membrane protein</topology>
    </subcellularLocation>
</comment>
<feature type="domain" description="SSD" evidence="8">
    <location>
        <begin position="572"/>
        <end position="700"/>
    </location>
</feature>
<feature type="transmembrane region" description="Helical" evidence="7">
    <location>
        <begin position="183"/>
        <end position="202"/>
    </location>
</feature>
<name>A0A6J4T3Z4_9ACTN</name>
<feature type="transmembrane region" description="Helical" evidence="7">
    <location>
        <begin position="209"/>
        <end position="231"/>
    </location>
</feature>
<dbReference type="PROSITE" id="PS50156">
    <property type="entry name" value="SSD"/>
    <property type="match status" value="2"/>
</dbReference>
<evidence type="ECO:0000259" key="8">
    <source>
        <dbReference type="PROSITE" id="PS50156"/>
    </source>
</evidence>
<keyword evidence="6 7" id="KW-0472">Membrane</keyword>
<feature type="transmembrane region" description="Helical" evidence="7">
    <location>
        <begin position="546"/>
        <end position="562"/>
    </location>
</feature>
<keyword evidence="3" id="KW-1003">Cell membrane</keyword>
<feature type="transmembrane region" description="Helical" evidence="7">
    <location>
        <begin position="285"/>
        <end position="306"/>
    </location>
</feature>
<evidence type="ECO:0000256" key="5">
    <source>
        <dbReference type="ARBA" id="ARBA00022989"/>
    </source>
</evidence>
<dbReference type="InterPro" id="IPR004869">
    <property type="entry name" value="MMPL_dom"/>
</dbReference>
<dbReference type="Pfam" id="PF03176">
    <property type="entry name" value="MMPL"/>
    <property type="match status" value="2"/>
</dbReference>
<feature type="transmembrane region" description="Helical" evidence="7">
    <location>
        <begin position="569"/>
        <end position="590"/>
    </location>
</feature>
<dbReference type="AlphaFoldDB" id="A0A6J4T3Z4"/>
<accession>A0A6J4T3Z4</accession>
<feature type="transmembrane region" description="Helical" evidence="7">
    <location>
        <begin position="365"/>
        <end position="385"/>
    </location>
</feature>
<evidence type="ECO:0000313" key="9">
    <source>
        <dbReference type="EMBL" id="CAA9513054.1"/>
    </source>
</evidence>
<feature type="transmembrane region" description="Helical" evidence="7">
    <location>
        <begin position="7"/>
        <end position="28"/>
    </location>
</feature>
<gene>
    <name evidence="9" type="ORF">AVDCRST_MAG12-3332</name>
</gene>
<evidence type="ECO:0000256" key="1">
    <source>
        <dbReference type="ARBA" id="ARBA00004651"/>
    </source>
</evidence>